<reference evidence="1" key="3">
    <citation type="journal article" date="2017" name="Nature">
        <title>Genome sequence of the progenitor of the wheat D genome Aegilops tauschii.</title>
        <authorList>
            <person name="Luo M.C."/>
            <person name="Gu Y.Q."/>
            <person name="Puiu D."/>
            <person name="Wang H."/>
            <person name="Twardziok S.O."/>
            <person name="Deal K.R."/>
            <person name="Huo N."/>
            <person name="Zhu T."/>
            <person name="Wang L."/>
            <person name="Wang Y."/>
            <person name="McGuire P.E."/>
            <person name="Liu S."/>
            <person name="Long H."/>
            <person name="Ramasamy R.K."/>
            <person name="Rodriguez J.C."/>
            <person name="Van S.L."/>
            <person name="Yuan L."/>
            <person name="Wang Z."/>
            <person name="Xia Z."/>
            <person name="Xiao L."/>
            <person name="Anderson O.D."/>
            <person name="Ouyang S."/>
            <person name="Liang Y."/>
            <person name="Zimin A.V."/>
            <person name="Pertea G."/>
            <person name="Qi P."/>
            <person name="Bennetzen J.L."/>
            <person name="Dai X."/>
            <person name="Dawson M.W."/>
            <person name="Muller H.G."/>
            <person name="Kugler K."/>
            <person name="Rivarola-Duarte L."/>
            <person name="Spannagl M."/>
            <person name="Mayer K.F.X."/>
            <person name="Lu F.H."/>
            <person name="Bevan M.W."/>
            <person name="Leroy P."/>
            <person name="Li P."/>
            <person name="You F.M."/>
            <person name="Sun Q."/>
            <person name="Liu Z."/>
            <person name="Lyons E."/>
            <person name="Wicker T."/>
            <person name="Salzberg S.L."/>
            <person name="Devos K.M."/>
            <person name="Dvorak J."/>
        </authorList>
    </citation>
    <scope>NUCLEOTIDE SEQUENCE [LARGE SCALE GENOMIC DNA]</scope>
    <source>
        <strain evidence="1">cv. AL8/78</strain>
    </source>
</reference>
<reference evidence="2" key="2">
    <citation type="journal article" date="2017" name="Nat. Plants">
        <title>The Aegilops tauschii genome reveals multiple impacts of transposons.</title>
        <authorList>
            <person name="Zhao G."/>
            <person name="Zou C."/>
            <person name="Li K."/>
            <person name="Wang K."/>
            <person name="Li T."/>
            <person name="Gao L."/>
            <person name="Zhang X."/>
            <person name="Wang H."/>
            <person name="Yang Z."/>
            <person name="Liu X."/>
            <person name="Jiang W."/>
            <person name="Mao L."/>
            <person name="Kong X."/>
            <person name="Jiao Y."/>
            <person name="Jia J."/>
        </authorList>
    </citation>
    <scope>NUCLEOTIDE SEQUENCE [LARGE SCALE GENOMIC DNA]</scope>
    <source>
        <strain evidence="2">cv. AL8/78</strain>
    </source>
</reference>
<sequence length="72" mass="8106">LLHIEVQKKKGKEHEDLLNADDDNHVQEKTDNKGWNTNLLKWASSFISGDASLKKKAEKNTVSISSVSYLIP</sequence>
<evidence type="ECO:0000313" key="1">
    <source>
        <dbReference type="EnsemblPlants" id="AET1Gv20386100.27"/>
    </source>
</evidence>
<dbReference type="AlphaFoldDB" id="A0A452YDX9"/>
<dbReference type="Proteomes" id="UP000015105">
    <property type="component" value="Chromosome 1D"/>
</dbReference>
<reference evidence="1" key="5">
    <citation type="journal article" date="2021" name="G3 (Bethesda)">
        <title>Aegilops tauschii genome assembly Aet v5.0 features greater sequence contiguity and improved annotation.</title>
        <authorList>
            <person name="Wang L."/>
            <person name="Zhu T."/>
            <person name="Rodriguez J.C."/>
            <person name="Deal K.R."/>
            <person name="Dubcovsky J."/>
            <person name="McGuire P.E."/>
            <person name="Lux T."/>
            <person name="Spannagl M."/>
            <person name="Mayer K.F.X."/>
            <person name="Baldrich P."/>
            <person name="Meyers B.C."/>
            <person name="Huo N."/>
            <person name="Gu Y.Q."/>
            <person name="Zhou H."/>
            <person name="Devos K.M."/>
            <person name="Bennetzen J.L."/>
            <person name="Unver T."/>
            <person name="Budak H."/>
            <person name="Gulick P.J."/>
            <person name="Galiba G."/>
            <person name="Kalapos B."/>
            <person name="Nelson D.R."/>
            <person name="Li P."/>
            <person name="You F.M."/>
            <person name="Luo M.C."/>
            <person name="Dvorak J."/>
        </authorList>
    </citation>
    <scope>NUCLEOTIDE SEQUENCE [LARGE SCALE GENOMIC DNA]</scope>
    <source>
        <strain evidence="1">cv. AL8/78</strain>
    </source>
</reference>
<reference evidence="2" key="1">
    <citation type="journal article" date="2014" name="Science">
        <title>Ancient hybridizations among the ancestral genomes of bread wheat.</title>
        <authorList>
            <consortium name="International Wheat Genome Sequencing Consortium,"/>
            <person name="Marcussen T."/>
            <person name="Sandve S.R."/>
            <person name="Heier L."/>
            <person name="Spannagl M."/>
            <person name="Pfeifer M."/>
            <person name="Jakobsen K.S."/>
            <person name="Wulff B.B."/>
            <person name="Steuernagel B."/>
            <person name="Mayer K.F."/>
            <person name="Olsen O.A."/>
        </authorList>
    </citation>
    <scope>NUCLEOTIDE SEQUENCE [LARGE SCALE GENOMIC DNA]</scope>
    <source>
        <strain evidence="2">cv. AL8/78</strain>
    </source>
</reference>
<organism evidence="1 2">
    <name type="scientific">Aegilops tauschii subsp. strangulata</name>
    <name type="common">Goatgrass</name>
    <dbReference type="NCBI Taxonomy" id="200361"/>
    <lineage>
        <taxon>Eukaryota</taxon>
        <taxon>Viridiplantae</taxon>
        <taxon>Streptophyta</taxon>
        <taxon>Embryophyta</taxon>
        <taxon>Tracheophyta</taxon>
        <taxon>Spermatophyta</taxon>
        <taxon>Magnoliopsida</taxon>
        <taxon>Liliopsida</taxon>
        <taxon>Poales</taxon>
        <taxon>Poaceae</taxon>
        <taxon>BOP clade</taxon>
        <taxon>Pooideae</taxon>
        <taxon>Triticodae</taxon>
        <taxon>Triticeae</taxon>
        <taxon>Triticinae</taxon>
        <taxon>Aegilops</taxon>
    </lineage>
</organism>
<dbReference type="Gramene" id="AET1Gv20386100.27">
    <property type="protein sequence ID" value="AET1Gv20386100.27"/>
    <property type="gene ID" value="AET1Gv20386100"/>
</dbReference>
<reference evidence="1" key="4">
    <citation type="submission" date="2019-03" db="UniProtKB">
        <authorList>
            <consortium name="EnsemblPlants"/>
        </authorList>
    </citation>
    <scope>IDENTIFICATION</scope>
</reference>
<name>A0A452YDX9_AEGTS</name>
<proteinExistence type="predicted"/>
<accession>A0A452YDX9</accession>
<keyword evidence="2" id="KW-1185">Reference proteome</keyword>
<evidence type="ECO:0000313" key="2">
    <source>
        <dbReference type="Proteomes" id="UP000015105"/>
    </source>
</evidence>
<protein>
    <submittedName>
        <fullName evidence="1">Uncharacterized protein</fullName>
    </submittedName>
</protein>
<dbReference type="EnsemblPlants" id="AET1Gv20386100.27">
    <property type="protein sequence ID" value="AET1Gv20386100.27"/>
    <property type="gene ID" value="AET1Gv20386100"/>
</dbReference>